<dbReference type="AlphaFoldDB" id="A0A0R1P544"/>
<dbReference type="PROSITE" id="PS00759">
    <property type="entry name" value="ARGE_DAPE_CPG2_2"/>
    <property type="match status" value="1"/>
</dbReference>
<dbReference type="GO" id="GO:0008237">
    <property type="term" value="F:metallopeptidase activity"/>
    <property type="evidence" value="ECO:0007669"/>
    <property type="project" value="UniProtKB-KW"/>
</dbReference>
<evidence type="ECO:0000256" key="4">
    <source>
        <dbReference type="ARBA" id="ARBA00022723"/>
    </source>
</evidence>
<dbReference type="Gene3D" id="3.40.630.10">
    <property type="entry name" value="Zn peptidases"/>
    <property type="match status" value="1"/>
</dbReference>
<evidence type="ECO:0000256" key="5">
    <source>
        <dbReference type="ARBA" id="ARBA00022801"/>
    </source>
</evidence>
<dbReference type="InterPro" id="IPR002933">
    <property type="entry name" value="Peptidase_M20"/>
</dbReference>
<dbReference type="SUPFAM" id="SSF55031">
    <property type="entry name" value="Bacterial exopeptidase dimerisation domain"/>
    <property type="match status" value="1"/>
</dbReference>
<dbReference type="Gene3D" id="3.30.70.360">
    <property type="match status" value="2"/>
</dbReference>
<keyword evidence="10" id="KW-1185">Reference proteome</keyword>
<dbReference type="GO" id="GO:0008270">
    <property type="term" value="F:zinc ion binding"/>
    <property type="evidence" value="ECO:0007669"/>
    <property type="project" value="InterPro"/>
</dbReference>
<dbReference type="GO" id="GO:0016805">
    <property type="term" value="F:dipeptidase activity"/>
    <property type="evidence" value="ECO:0007669"/>
    <property type="project" value="UniProtKB-KW"/>
</dbReference>
<comment type="cofactor">
    <cofactor evidence="1">
        <name>Zn(2+)</name>
        <dbReference type="ChEBI" id="CHEBI:29105"/>
    </cofactor>
</comment>
<dbReference type="InterPro" id="IPR001261">
    <property type="entry name" value="ArgE/DapE_CS"/>
</dbReference>
<comment type="caution">
    <text evidence="9">The sequence shown here is derived from an EMBL/GenBank/DDBJ whole genome shotgun (WGS) entry which is preliminary data.</text>
</comment>
<dbReference type="PATRIC" id="fig|1423766.4.peg.304"/>
<protein>
    <submittedName>
        <fullName evidence="9">Dipeptidase PepV</fullName>
    </submittedName>
</protein>
<keyword evidence="3" id="KW-0645">Protease</keyword>
<dbReference type="PANTHER" id="PTHR43808:SF31">
    <property type="entry name" value="N-ACETYL-L-CITRULLINE DEACETYLASE"/>
    <property type="match status" value="1"/>
</dbReference>
<evidence type="ECO:0000256" key="6">
    <source>
        <dbReference type="ARBA" id="ARBA00022833"/>
    </source>
</evidence>
<dbReference type="SUPFAM" id="SSF53187">
    <property type="entry name" value="Zn-dependent exopeptidases"/>
    <property type="match status" value="1"/>
</dbReference>
<dbReference type="Proteomes" id="UP000051439">
    <property type="component" value="Unassembled WGS sequence"/>
</dbReference>
<keyword evidence="6" id="KW-0862">Zinc</keyword>
<comment type="similarity">
    <text evidence="2">Belongs to the peptidase M20A family.</text>
</comment>
<dbReference type="PANTHER" id="PTHR43808">
    <property type="entry name" value="ACETYLORNITHINE DEACETYLASE"/>
    <property type="match status" value="1"/>
</dbReference>
<dbReference type="InterPro" id="IPR010964">
    <property type="entry name" value="M20A_pepV-rel"/>
</dbReference>
<evidence type="ECO:0000256" key="1">
    <source>
        <dbReference type="ARBA" id="ARBA00001947"/>
    </source>
</evidence>
<evidence type="ECO:0000256" key="8">
    <source>
        <dbReference type="ARBA" id="ARBA00023049"/>
    </source>
</evidence>
<dbReference type="GO" id="GO:0008777">
    <property type="term" value="F:acetylornithine deacetylase activity"/>
    <property type="evidence" value="ECO:0007669"/>
    <property type="project" value="TreeGrafter"/>
</dbReference>
<evidence type="ECO:0000313" key="10">
    <source>
        <dbReference type="Proteomes" id="UP000051439"/>
    </source>
</evidence>
<dbReference type="InterPro" id="IPR050072">
    <property type="entry name" value="Peptidase_M20A"/>
</dbReference>
<proteinExistence type="inferred from homology"/>
<keyword evidence="8" id="KW-0482">Metalloprotease</keyword>
<reference evidence="9 10" key="1">
    <citation type="journal article" date="2015" name="Genome Announc.">
        <title>Expanding the biotechnology potential of lactobacilli through comparative genomics of 213 strains and associated genera.</title>
        <authorList>
            <person name="Sun Z."/>
            <person name="Harris H.M."/>
            <person name="McCann A."/>
            <person name="Guo C."/>
            <person name="Argimon S."/>
            <person name="Zhang W."/>
            <person name="Yang X."/>
            <person name="Jeffery I.B."/>
            <person name="Cooney J.C."/>
            <person name="Kagawa T.F."/>
            <person name="Liu W."/>
            <person name="Song Y."/>
            <person name="Salvetti E."/>
            <person name="Wrobel A."/>
            <person name="Rasinkangas P."/>
            <person name="Parkhill J."/>
            <person name="Rea M.C."/>
            <person name="O'Sullivan O."/>
            <person name="Ritari J."/>
            <person name="Douillard F.P."/>
            <person name="Paul Ross R."/>
            <person name="Yang R."/>
            <person name="Briner A.E."/>
            <person name="Felis G.E."/>
            <person name="de Vos W.M."/>
            <person name="Barrangou R."/>
            <person name="Klaenhammer T.R."/>
            <person name="Caufield P.W."/>
            <person name="Cui Y."/>
            <person name="Zhang H."/>
            <person name="O'Toole P.W."/>
        </authorList>
    </citation>
    <scope>NUCLEOTIDE SEQUENCE [LARGE SCALE GENOMIC DNA]</scope>
    <source>
        <strain evidence="9 10">DSM 19906</strain>
    </source>
</reference>
<sequence>MTIDWKQQSQSYRDSYLKDLKELISIASVRDDEHATDTYPLGEGPTKAMLKFLSFGKRDGFTTKNIDNIVGYIEYGSGEQTMAMQAHADVMPAGDGWETDPFEMVEKDGNVYGRGTSDDKGPALAAYYGLKMLKDHGITPNMKIRLIVGTDEESHWTGMKHYFEVEPEPTFGFSPDAEFPLINGEKGNSTYVTTFGNTNGEEFTLKSFESGLRPNMVPGNATALVETDDNEAFADSFTKFLDNNPLSGDVKATEGGVSVHLIGKAAHAMEPKNGVNAGTYLAKFLQQFDFNGDAKHFIDFLASDLHDDSRATKIGANHVDDVMGEVTMNIGIMSFDARKGGTINTNFRYPKGTSDQEILSQLITAAGNHNGKVEETDNMEPHYVDPDDPIVKTLLRVYEEQSGDSQAKPEVVGGGTYARLMKRGVAFGALFPGTKDTMHQANEFQPVDDLLKAMAIYGQSIYELTAK</sequence>
<dbReference type="CDD" id="cd03888">
    <property type="entry name" value="M20_PepV"/>
    <property type="match status" value="1"/>
</dbReference>
<evidence type="ECO:0000256" key="3">
    <source>
        <dbReference type="ARBA" id="ARBA00022670"/>
    </source>
</evidence>
<dbReference type="EMBL" id="AZEB01000001">
    <property type="protein sequence ID" value="KRL23576.1"/>
    <property type="molecule type" value="Genomic_DNA"/>
</dbReference>
<dbReference type="GO" id="GO:0006508">
    <property type="term" value="P:proteolysis"/>
    <property type="evidence" value="ECO:0007669"/>
    <property type="project" value="UniProtKB-KW"/>
</dbReference>
<dbReference type="NCBIfam" id="TIGR01887">
    <property type="entry name" value="dipeptidaselike"/>
    <property type="match status" value="1"/>
</dbReference>
<dbReference type="Pfam" id="PF01546">
    <property type="entry name" value="Peptidase_M20"/>
    <property type="match status" value="1"/>
</dbReference>
<accession>A0A0R1P544</accession>
<organism evidence="9 10">
    <name type="scientific">Lentilactobacillus kisonensis DSM 19906 = JCM 15041</name>
    <dbReference type="NCBI Taxonomy" id="1423766"/>
    <lineage>
        <taxon>Bacteria</taxon>
        <taxon>Bacillati</taxon>
        <taxon>Bacillota</taxon>
        <taxon>Bacilli</taxon>
        <taxon>Lactobacillales</taxon>
        <taxon>Lactobacillaceae</taxon>
        <taxon>Lentilactobacillus</taxon>
    </lineage>
</organism>
<evidence type="ECO:0000256" key="7">
    <source>
        <dbReference type="ARBA" id="ARBA00022997"/>
    </source>
</evidence>
<dbReference type="InterPro" id="IPR036264">
    <property type="entry name" value="Bact_exopeptidase_dim_dom"/>
</dbReference>
<dbReference type="RefSeq" id="WP_008858424.1">
    <property type="nucleotide sequence ID" value="NZ_AZEB01000001.1"/>
</dbReference>
<evidence type="ECO:0000313" key="9">
    <source>
        <dbReference type="EMBL" id="KRL23576.1"/>
    </source>
</evidence>
<keyword evidence="7" id="KW-0224">Dipeptidase</keyword>
<dbReference type="NCBIfam" id="NF005591">
    <property type="entry name" value="PRK07318.1"/>
    <property type="match status" value="1"/>
</dbReference>
<dbReference type="GO" id="GO:0006526">
    <property type="term" value="P:L-arginine biosynthetic process"/>
    <property type="evidence" value="ECO:0007669"/>
    <property type="project" value="TreeGrafter"/>
</dbReference>
<keyword evidence="4" id="KW-0479">Metal-binding</keyword>
<gene>
    <name evidence="9" type="ORF">FC98_GL000305</name>
</gene>
<name>A0A0R1P544_9LACO</name>
<evidence type="ECO:0000256" key="2">
    <source>
        <dbReference type="ARBA" id="ARBA00006247"/>
    </source>
</evidence>
<keyword evidence="5" id="KW-0378">Hydrolase</keyword>